<dbReference type="EMBL" id="JAAMPC010000002">
    <property type="protein sequence ID" value="KAG2327843.1"/>
    <property type="molecule type" value="Genomic_DNA"/>
</dbReference>
<name>A0A8X7WBQ6_BRACI</name>
<evidence type="ECO:0000313" key="2">
    <source>
        <dbReference type="Proteomes" id="UP000886595"/>
    </source>
</evidence>
<protein>
    <submittedName>
        <fullName evidence="1">Uncharacterized protein</fullName>
    </submittedName>
</protein>
<gene>
    <name evidence="1" type="ORF">Bca52824_010571</name>
</gene>
<dbReference type="AlphaFoldDB" id="A0A8X7WBQ6"/>
<keyword evidence="2" id="KW-1185">Reference proteome</keyword>
<comment type="caution">
    <text evidence="1">The sequence shown here is derived from an EMBL/GenBank/DDBJ whole genome shotgun (WGS) entry which is preliminary data.</text>
</comment>
<reference evidence="1 2" key="1">
    <citation type="submission" date="2020-02" db="EMBL/GenBank/DDBJ databases">
        <authorList>
            <person name="Ma Q."/>
            <person name="Huang Y."/>
            <person name="Song X."/>
            <person name="Pei D."/>
        </authorList>
    </citation>
    <scope>NUCLEOTIDE SEQUENCE [LARGE SCALE GENOMIC DNA]</scope>
    <source>
        <strain evidence="1">Sxm20200214</strain>
        <tissue evidence="1">Leaf</tissue>
    </source>
</reference>
<organism evidence="1 2">
    <name type="scientific">Brassica carinata</name>
    <name type="common">Ethiopian mustard</name>
    <name type="synonym">Abyssinian cabbage</name>
    <dbReference type="NCBI Taxonomy" id="52824"/>
    <lineage>
        <taxon>Eukaryota</taxon>
        <taxon>Viridiplantae</taxon>
        <taxon>Streptophyta</taxon>
        <taxon>Embryophyta</taxon>
        <taxon>Tracheophyta</taxon>
        <taxon>Spermatophyta</taxon>
        <taxon>Magnoliopsida</taxon>
        <taxon>eudicotyledons</taxon>
        <taxon>Gunneridae</taxon>
        <taxon>Pentapetalae</taxon>
        <taxon>rosids</taxon>
        <taxon>malvids</taxon>
        <taxon>Brassicales</taxon>
        <taxon>Brassicaceae</taxon>
        <taxon>Brassiceae</taxon>
        <taxon>Brassica</taxon>
    </lineage>
</organism>
<dbReference type="Proteomes" id="UP000886595">
    <property type="component" value="Unassembled WGS sequence"/>
</dbReference>
<evidence type="ECO:0000313" key="1">
    <source>
        <dbReference type="EMBL" id="KAG2327843.1"/>
    </source>
</evidence>
<proteinExistence type="predicted"/>
<accession>A0A8X7WBQ6</accession>
<sequence>MDGKGASYTRLPNCLQSFGHGSLARPFSYKYKPLGSRIAMNFLKENSGKIVRKRRTKREVWAAIARRFVVVFLFRLEGLAMEKEID</sequence>